<organism evidence="2 3">
    <name type="scientific">[Eubacterium] hominis</name>
    <dbReference type="NCBI Taxonomy" id="2764325"/>
    <lineage>
        <taxon>Bacteria</taxon>
        <taxon>Bacillati</taxon>
        <taxon>Bacillota</taxon>
        <taxon>Erysipelotrichia</taxon>
        <taxon>Erysipelotrichales</taxon>
        <taxon>Erysipelotrichaceae</taxon>
        <taxon>Amedibacillus</taxon>
    </lineage>
</organism>
<protein>
    <recommendedName>
        <fullName evidence="4">DUF4352 domain-containing protein</fullName>
    </recommendedName>
</protein>
<dbReference type="KEGG" id="ehn:H9Q80_18975"/>
<proteinExistence type="predicted"/>
<accession>A0A7G9GNB2</accession>
<reference evidence="2 3" key="1">
    <citation type="submission" date="2020-08" db="EMBL/GenBank/DDBJ databases">
        <authorList>
            <person name="Liu C."/>
            <person name="Sun Q."/>
        </authorList>
    </citation>
    <scope>NUCLEOTIDE SEQUENCE [LARGE SCALE GENOMIC DNA]</scope>
    <source>
        <strain evidence="2 3">NSJ-61</strain>
    </source>
</reference>
<evidence type="ECO:0008006" key="4">
    <source>
        <dbReference type="Google" id="ProtNLM"/>
    </source>
</evidence>
<evidence type="ECO:0000313" key="3">
    <source>
        <dbReference type="Proteomes" id="UP000515856"/>
    </source>
</evidence>
<evidence type="ECO:0000313" key="2">
    <source>
        <dbReference type="EMBL" id="QNM12294.1"/>
    </source>
</evidence>
<dbReference type="Proteomes" id="UP000515856">
    <property type="component" value="Chromosome"/>
</dbReference>
<dbReference type="AlphaFoldDB" id="A0A7G9GNB2"/>
<dbReference type="RefSeq" id="WP_117453749.1">
    <property type="nucleotide sequence ID" value="NZ_CP060636.1"/>
</dbReference>
<sequence length="203" mass="22778">MKKLILFLICSFILCFTGGCSNDNSEGNKNELGNYIAFKKVSTAKNVEIMKDITINISASEHGGHLRIENDKNLFPKKDGELLGIIAKVNNQSASSINIKNFLNCKDGSVFKVDESYYPASNYHVEGNDEDGIIKPNEEKTVYIYTEIPFGTATDQSLIEVYLTYGKETSPFCAINEEDLNTDTTKNGFHFQLQWSTLADDMW</sequence>
<dbReference type="EMBL" id="CP060636">
    <property type="protein sequence ID" value="QNM12294.1"/>
    <property type="molecule type" value="Genomic_DNA"/>
</dbReference>
<keyword evidence="1" id="KW-0732">Signal</keyword>
<feature type="chain" id="PRO_5039256558" description="DUF4352 domain-containing protein" evidence="1">
    <location>
        <begin position="22"/>
        <end position="203"/>
    </location>
</feature>
<name>A0A7G9GNB2_9FIRM</name>
<evidence type="ECO:0000256" key="1">
    <source>
        <dbReference type="SAM" id="SignalP"/>
    </source>
</evidence>
<keyword evidence="3" id="KW-1185">Reference proteome</keyword>
<dbReference type="PROSITE" id="PS51257">
    <property type="entry name" value="PROKAR_LIPOPROTEIN"/>
    <property type="match status" value="1"/>
</dbReference>
<gene>
    <name evidence="2" type="ORF">H9Q80_18975</name>
</gene>
<feature type="signal peptide" evidence="1">
    <location>
        <begin position="1"/>
        <end position="21"/>
    </location>
</feature>